<dbReference type="Gene3D" id="2.60.210.10">
    <property type="entry name" value="Apoptosis, Tumor Necrosis Factor Receptor Associated Protein 2, Chain A"/>
    <property type="match status" value="2"/>
</dbReference>
<dbReference type="SUPFAM" id="SSF49599">
    <property type="entry name" value="TRAF domain-like"/>
    <property type="match status" value="2"/>
</dbReference>
<dbReference type="PANTHER" id="PTHR46162">
    <property type="entry name" value="TRAF-LIKE FAMILY PROTEIN"/>
    <property type="match status" value="1"/>
</dbReference>
<comment type="caution">
    <text evidence="2">The sequence shown here is derived from an EMBL/GenBank/DDBJ whole genome shotgun (WGS) entry which is preliminary data.</text>
</comment>
<dbReference type="STRING" id="93759.A0A1R3KPY5"/>
<dbReference type="PANTHER" id="PTHR46162:SF40">
    <property type="entry name" value="TRAF-LIKE FAMILY PROTEIN"/>
    <property type="match status" value="1"/>
</dbReference>
<accession>A0A1R3KPY5</accession>
<dbReference type="EMBL" id="AWUE01012454">
    <property type="protein sequence ID" value="OMP09141.1"/>
    <property type="molecule type" value="Genomic_DNA"/>
</dbReference>
<dbReference type="CDD" id="cd00121">
    <property type="entry name" value="MATH"/>
    <property type="match status" value="2"/>
</dbReference>
<sequence length="276" mass="31799">MKRSSMSEFNGPDDQDEIVRITRDRQPEHFLLKIESYSMLCQTEKYESGIFEAVGHKWRLCFYPKGNAKRGGEGHISLYLKLADTSNLPYGWEIIASFKVFVFDQLRDQYLIIEEHCETTRRFQETKSEWGLAKLLSLETFEDISNGYLVDDCFILGAEVFVSKHAGCRVECVSFINKPTDNFFTCEIENFSTLDKEYYESKHFIVQGTTWKIGIYPKGRTLQAKGGLSAFLYWVHDNGGSASDEKVYAEFKFRQNTGLALHQKLEDGPSSFRSTI</sequence>
<dbReference type="Proteomes" id="UP000187203">
    <property type="component" value="Unassembled WGS sequence"/>
</dbReference>
<organism evidence="2 3">
    <name type="scientific">Corchorus olitorius</name>
    <dbReference type="NCBI Taxonomy" id="93759"/>
    <lineage>
        <taxon>Eukaryota</taxon>
        <taxon>Viridiplantae</taxon>
        <taxon>Streptophyta</taxon>
        <taxon>Embryophyta</taxon>
        <taxon>Tracheophyta</taxon>
        <taxon>Spermatophyta</taxon>
        <taxon>Magnoliopsida</taxon>
        <taxon>eudicotyledons</taxon>
        <taxon>Gunneridae</taxon>
        <taxon>Pentapetalae</taxon>
        <taxon>rosids</taxon>
        <taxon>malvids</taxon>
        <taxon>Malvales</taxon>
        <taxon>Malvaceae</taxon>
        <taxon>Grewioideae</taxon>
        <taxon>Apeibeae</taxon>
        <taxon>Corchorus</taxon>
    </lineage>
</organism>
<feature type="domain" description="MATH" evidence="1">
    <location>
        <begin position="27"/>
        <end position="160"/>
    </location>
</feature>
<dbReference type="PROSITE" id="PS50144">
    <property type="entry name" value="MATH"/>
    <property type="match status" value="2"/>
</dbReference>
<evidence type="ECO:0000313" key="3">
    <source>
        <dbReference type="Proteomes" id="UP000187203"/>
    </source>
</evidence>
<dbReference type="InterPro" id="IPR002083">
    <property type="entry name" value="MATH/TRAF_dom"/>
</dbReference>
<gene>
    <name evidence="2" type="ORF">COLO4_05772</name>
</gene>
<dbReference type="AlphaFoldDB" id="A0A1R3KPY5"/>
<evidence type="ECO:0000259" key="1">
    <source>
        <dbReference type="PROSITE" id="PS50144"/>
    </source>
</evidence>
<dbReference type="SMART" id="SM00061">
    <property type="entry name" value="MATH"/>
    <property type="match status" value="1"/>
</dbReference>
<evidence type="ECO:0000313" key="2">
    <source>
        <dbReference type="EMBL" id="OMP09141.1"/>
    </source>
</evidence>
<feature type="domain" description="MATH" evidence="1">
    <location>
        <begin position="181"/>
        <end position="276"/>
    </location>
</feature>
<dbReference type="Pfam" id="PF22486">
    <property type="entry name" value="MATH_2"/>
    <property type="match status" value="2"/>
</dbReference>
<reference evidence="3" key="1">
    <citation type="submission" date="2013-09" db="EMBL/GenBank/DDBJ databases">
        <title>Corchorus olitorius genome sequencing.</title>
        <authorList>
            <person name="Alam M."/>
            <person name="Haque M.S."/>
            <person name="Islam M.S."/>
            <person name="Emdad E.M."/>
            <person name="Islam M.M."/>
            <person name="Ahmed B."/>
            <person name="Halim A."/>
            <person name="Hossen Q.M.M."/>
            <person name="Hossain M.Z."/>
            <person name="Ahmed R."/>
            <person name="Khan M.M."/>
            <person name="Islam R."/>
            <person name="Rashid M.M."/>
            <person name="Khan S.A."/>
            <person name="Rahman M.S."/>
            <person name="Alam M."/>
            <person name="Yahiya A.S."/>
            <person name="Khan M.S."/>
            <person name="Azam M.S."/>
            <person name="Haque T."/>
            <person name="Lashkar M.Z.H."/>
            <person name="Akhand A.I."/>
            <person name="Morshed G."/>
            <person name="Roy S."/>
            <person name="Uddin K.S."/>
            <person name="Rabeya T."/>
            <person name="Hossain A.S."/>
            <person name="Chowdhury A."/>
            <person name="Snigdha A.R."/>
            <person name="Mortoza M.S."/>
            <person name="Matin S.A."/>
            <person name="Hoque S.M.E."/>
            <person name="Islam M.K."/>
            <person name="Roy D.K."/>
            <person name="Haider R."/>
            <person name="Moosa M.M."/>
            <person name="Elias S.M."/>
            <person name="Hasan A.M."/>
            <person name="Jahan S."/>
            <person name="Shafiuddin M."/>
            <person name="Mahmood N."/>
            <person name="Shommy N.S."/>
        </authorList>
    </citation>
    <scope>NUCLEOTIDE SEQUENCE [LARGE SCALE GENOMIC DNA]</scope>
    <source>
        <strain evidence="3">cv. O-4</strain>
    </source>
</reference>
<dbReference type="InterPro" id="IPR008974">
    <property type="entry name" value="TRAF-like"/>
</dbReference>
<name>A0A1R3KPY5_9ROSI</name>
<proteinExistence type="predicted"/>
<dbReference type="OrthoDB" id="192247at2759"/>
<keyword evidence="3" id="KW-1185">Reference proteome</keyword>
<protein>
    <submittedName>
        <fullName evidence="2">TRAF-like family protein</fullName>
    </submittedName>
</protein>